<feature type="region of interest" description="Disordered" evidence="1">
    <location>
        <begin position="1"/>
        <end position="99"/>
    </location>
</feature>
<dbReference type="PANTHER" id="PTHR11439:SF515">
    <property type="entry name" value="GAG-POL POLYPROTEIN"/>
    <property type="match status" value="1"/>
</dbReference>
<dbReference type="Gene3D" id="3.10.10.10">
    <property type="entry name" value="HIV Type 1 Reverse Transcriptase, subunit A, domain 1"/>
    <property type="match status" value="1"/>
</dbReference>
<dbReference type="EMBL" id="SZYD01000012">
    <property type="protein sequence ID" value="KAD4586296.1"/>
    <property type="molecule type" value="Genomic_DNA"/>
</dbReference>
<proteinExistence type="predicted"/>
<dbReference type="AlphaFoldDB" id="A0A5N6NEJ2"/>
<name>A0A5N6NEJ2_9ASTR</name>
<dbReference type="InterPro" id="IPR013103">
    <property type="entry name" value="RVT_2"/>
</dbReference>
<feature type="domain" description="Reverse transcriptase Ty1/copia-type" evidence="2">
    <location>
        <begin position="154"/>
        <end position="396"/>
    </location>
</feature>
<gene>
    <name evidence="3" type="ORF">E3N88_23897</name>
</gene>
<evidence type="ECO:0000256" key="1">
    <source>
        <dbReference type="SAM" id="MobiDB-lite"/>
    </source>
</evidence>
<dbReference type="Pfam" id="PF07727">
    <property type="entry name" value="RVT_2"/>
    <property type="match status" value="1"/>
</dbReference>
<dbReference type="OrthoDB" id="413760at2759"/>
<dbReference type="SUPFAM" id="SSF56672">
    <property type="entry name" value="DNA/RNA polymerases"/>
    <property type="match status" value="1"/>
</dbReference>
<evidence type="ECO:0000259" key="2">
    <source>
        <dbReference type="Pfam" id="PF07727"/>
    </source>
</evidence>
<accession>A0A5N6NEJ2</accession>
<organism evidence="3 4">
    <name type="scientific">Mikania micrantha</name>
    <name type="common">bitter vine</name>
    <dbReference type="NCBI Taxonomy" id="192012"/>
    <lineage>
        <taxon>Eukaryota</taxon>
        <taxon>Viridiplantae</taxon>
        <taxon>Streptophyta</taxon>
        <taxon>Embryophyta</taxon>
        <taxon>Tracheophyta</taxon>
        <taxon>Spermatophyta</taxon>
        <taxon>Magnoliopsida</taxon>
        <taxon>eudicotyledons</taxon>
        <taxon>Gunneridae</taxon>
        <taxon>Pentapetalae</taxon>
        <taxon>asterids</taxon>
        <taxon>campanulids</taxon>
        <taxon>Asterales</taxon>
        <taxon>Asteraceae</taxon>
        <taxon>Asteroideae</taxon>
        <taxon>Heliantheae alliance</taxon>
        <taxon>Eupatorieae</taxon>
        <taxon>Mikania</taxon>
    </lineage>
</organism>
<protein>
    <recommendedName>
        <fullName evidence="2">Reverse transcriptase Ty1/copia-type domain-containing protein</fullName>
    </recommendedName>
</protein>
<dbReference type="Proteomes" id="UP000326396">
    <property type="component" value="Linkage Group LG2"/>
</dbReference>
<dbReference type="InterPro" id="IPR043502">
    <property type="entry name" value="DNA/RNA_pol_sf"/>
</dbReference>
<evidence type="ECO:0000313" key="4">
    <source>
        <dbReference type="Proteomes" id="UP000326396"/>
    </source>
</evidence>
<keyword evidence="4" id="KW-1185">Reference proteome</keyword>
<dbReference type="CDD" id="cd09272">
    <property type="entry name" value="RNase_HI_RT_Ty1"/>
    <property type="match status" value="1"/>
</dbReference>
<feature type="compositionally biased region" description="Polar residues" evidence="1">
    <location>
        <begin position="76"/>
        <end position="93"/>
    </location>
</feature>
<dbReference type="InterPro" id="IPR043128">
    <property type="entry name" value="Rev_trsase/Diguanyl_cyclase"/>
</dbReference>
<comment type="caution">
    <text evidence="3">The sequence shown here is derived from an EMBL/GenBank/DDBJ whole genome shotgun (WGS) entry which is preliminary data.</text>
</comment>
<dbReference type="Gene3D" id="3.30.70.270">
    <property type="match status" value="1"/>
</dbReference>
<evidence type="ECO:0000313" key="3">
    <source>
        <dbReference type="EMBL" id="KAD4586296.1"/>
    </source>
</evidence>
<dbReference type="PANTHER" id="PTHR11439">
    <property type="entry name" value="GAG-POL-RELATED RETROTRANSPOSON"/>
    <property type="match status" value="1"/>
</dbReference>
<sequence length="646" mass="72679">MKRWNWTKCSDPEKNSSAGWVQVPVQDGDHAGPEGESSADWSQNSPLTQTPTNQNLSPISLFDVAGTYSEGEQVLESGNSQEESPQTGDSVASSKYDDTPPRFRPLAEIYDSTVPLEPRELLLVDDEPTSFEEAVTYKEWKEAMEAELSSIEKNSTWSLTDLPVGQKAIGLKWVFKLKKDANGHVTKCKARLVAKGYVQRKGIDFEEVYAPVARMETIRLLLAIASREGWLVHHLDVKSAFLNGELQEEVYVKQPEGFEIKGKENKVYKLTKALYGLRQAPRAWNARLDKVLKEIGFDKCAQEPAVYKSNKAGTQLIVGVYVDDLIVTGTSEKRIQEFKERMMKVFDMSDLGHLSYYLGIEVTQKQGGCVLKQSGYAKKILKFSGMTSCNPAKWPMDPKLKLTKDEQGECVDSTEYRRLIGSLRYLLHTRPDLSYPVGVLSRYMEKPKISHYQAMKQVLRYVKGTSEYGLRYETGGDGRLIGYSDSSHASDLDDRKGTTGMVFYLGSNLITWVSQKQQTVALSSCEAEFMAATAAATQALWLRNLISDLLGEKPQQVVLLVDNESALSLMKNPVFHGRSKHIDTKYHFIRECVERNQICVKHVSGELQKADIMTKALPRYKFESMRKMIGVEDFEGESNIKGESVV</sequence>
<reference evidence="3 4" key="1">
    <citation type="submission" date="2019-05" db="EMBL/GenBank/DDBJ databases">
        <title>Mikania micrantha, genome provides insights into the molecular mechanism of rapid growth.</title>
        <authorList>
            <person name="Liu B."/>
        </authorList>
    </citation>
    <scope>NUCLEOTIDE SEQUENCE [LARGE SCALE GENOMIC DNA]</scope>
    <source>
        <strain evidence="3">NLD-2019</strain>
        <tissue evidence="3">Leaf</tissue>
    </source>
</reference>
<feature type="compositionally biased region" description="Polar residues" evidence="1">
    <location>
        <begin position="39"/>
        <end position="58"/>
    </location>
</feature>